<evidence type="ECO:0000313" key="1">
    <source>
        <dbReference type="EMBL" id="SER27862.1"/>
    </source>
</evidence>
<accession>A0A1H9MVZ8</accession>
<sequence length="200" mass="23340">MSVTELHKQIAIKTFERASITNTGSINKNRMEKYVRQLITIEFDDKKEIFSGFLIDWTEDWILLKNNPVDFIIDGYTILKNKNIKAIIQDKDHEFTERVIKLKGLKTSAAEIIPLKDVSIIIYFFANKYEIFQIATKSDKAVYLGKLLELNEEELLIDFLGTEGEFEGEMSFKLNKIRVIEFDTDYINSLKLIVNEDEKK</sequence>
<dbReference type="AlphaFoldDB" id="A0A1H9MVZ8"/>
<dbReference type="Proteomes" id="UP000183658">
    <property type="component" value="Unassembled WGS sequence"/>
</dbReference>
<keyword evidence="2" id="KW-1185">Reference proteome</keyword>
<gene>
    <name evidence="1" type="ORF">SAMN05444355_10942</name>
</gene>
<proteinExistence type="predicted"/>
<evidence type="ECO:0000313" key="2">
    <source>
        <dbReference type="Proteomes" id="UP000183658"/>
    </source>
</evidence>
<reference evidence="2" key="1">
    <citation type="submission" date="2016-10" db="EMBL/GenBank/DDBJ databases">
        <authorList>
            <person name="Varghese N."/>
            <person name="Submissions S."/>
        </authorList>
    </citation>
    <scope>NUCLEOTIDE SEQUENCE [LARGE SCALE GENOMIC DNA]</scope>
    <source>
        <strain evidence="2">DSM 15719</strain>
    </source>
</reference>
<dbReference type="EMBL" id="FOFZ01000009">
    <property type="protein sequence ID" value="SER27862.1"/>
    <property type="molecule type" value="Genomic_DNA"/>
</dbReference>
<organism evidence="1 2">
    <name type="scientific">Flavobacterium frigoris</name>
    <dbReference type="NCBI Taxonomy" id="229204"/>
    <lineage>
        <taxon>Bacteria</taxon>
        <taxon>Pseudomonadati</taxon>
        <taxon>Bacteroidota</taxon>
        <taxon>Flavobacteriia</taxon>
        <taxon>Flavobacteriales</taxon>
        <taxon>Flavobacteriaceae</taxon>
        <taxon>Flavobacterium</taxon>
    </lineage>
</organism>
<protein>
    <submittedName>
        <fullName evidence="1">Uncharacterized protein</fullName>
    </submittedName>
</protein>
<dbReference type="RefSeq" id="WP_317040279.1">
    <property type="nucleotide sequence ID" value="NZ_CBCRVS010000009.1"/>
</dbReference>
<name>A0A1H9MVZ8_FLAFI</name>